<evidence type="ECO:0000256" key="3">
    <source>
        <dbReference type="ARBA" id="ARBA00022448"/>
    </source>
</evidence>
<dbReference type="RefSeq" id="WP_076543963.1">
    <property type="nucleotide sequence ID" value="NZ_FTNC01000003.1"/>
</dbReference>
<evidence type="ECO:0000256" key="9">
    <source>
        <dbReference type="RuleBase" id="RU363032"/>
    </source>
</evidence>
<dbReference type="Gene3D" id="1.10.3720.10">
    <property type="entry name" value="MetI-like"/>
    <property type="match status" value="1"/>
</dbReference>
<evidence type="ECO:0000313" key="12">
    <source>
        <dbReference type="Proteomes" id="UP000185669"/>
    </source>
</evidence>
<dbReference type="OrthoDB" id="9794684at2"/>
<feature type="transmembrane region" description="Helical" evidence="9">
    <location>
        <begin position="7"/>
        <end position="26"/>
    </location>
</feature>
<reference evidence="12" key="1">
    <citation type="submission" date="2017-01" db="EMBL/GenBank/DDBJ databases">
        <authorList>
            <person name="Varghese N."/>
            <person name="Submissions S."/>
        </authorList>
    </citation>
    <scope>NUCLEOTIDE SEQUENCE [LARGE SCALE GENOMIC DNA]</scope>
    <source>
        <strain evidence="12">ATCC 700103</strain>
    </source>
</reference>
<keyword evidence="8 9" id="KW-0472">Membrane</keyword>
<gene>
    <name evidence="11" type="ORF">SAMN05421834_103109</name>
</gene>
<protein>
    <submittedName>
        <fullName evidence="11">Carbohydrate ABC transporter membrane protein 2, CUT1 family</fullName>
    </submittedName>
</protein>
<feature type="transmembrane region" description="Helical" evidence="9">
    <location>
        <begin position="103"/>
        <end position="122"/>
    </location>
</feature>
<evidence type="ECO:0000256" key="1">
    <source>
        <dbReference type="ARBA" id="ARBA00004651"/>
    </source>
</evidence>
<keyword evidence="7 9" id="KW-1133">Transmembrane helix</keyword>
<dbReference type="InterPro" id="IPR050901">
    <property type="entry name" value="BP-dep_ABC_trans_perm"/>
</dbReference>
<evidence type="ECO:0000256" key="6">
    <source>
        <dbReference type="ARBA" id="ARBA00022692"/>
    </source>
</evidence>
<feature type="transmembrane region" description="Helical" evidence="9">
    <location>
        <begin position="239"/>
        <end position="258"/>
    </location>
</feature>
<keyword evidence="3 9" id="KW-0813">Transport</keyword>
<keyword evidence="6 9" id="KW-0812">Transmembrane</keyword>
<dbReference type="Pfam" id="PF00528">
    <property type="entry name" value="BPD_transp_1"/>
    <property type="match status" value="1"/>
</dbReference>
<keyword evidence="12" id="KW-1185">Reference proteome</keyword>
<proteinExistence type="inferred from homology"/>
<dbReference type="GO" id="GO:0055085">
    <property type="term" value="P:transmembrane transport"/>
    <property type="evidence" value="ECO:0007669"/>
    <property type="project" value="InterPro"/>
</dbReference>
<evidence type="ECO:0000256" key="2">
    <source>
        <dbReference type="ARBA" id="ARBA00009047"/>
    </source>
</evidence>
<sequence>MVKKISIYILYGLVSIFFLLPILWIISLSLKTTSEIFVFPPTFIPEEITFDNFFYVLKNTTMTTYLWNSFKLVIYTVLGTLLVAIPAAYSFSRFDFKNKAKLLFVILIFQMISPIVIGIPIYRYYSNLGLLNNYFGLSMVYIAIQIPFATFLLKGGFDAIPKELDEAAKIDGASRFQLLHKVILPVALPALASATIFISINAWSQFLLPYLLLDRTSQYPVSVGILMTQGNFQQISTHYLAAASIIALLPAIVMVFLLQKFILKALTAGAVKG</sequence>
<dbReference type="Proteomes" id="UP000185669">
    <property type="component" value="Unassembled WGS sequence"/>
</dbReference>
<evidence type="ECO:0000256" key="8">
    <source>
        <dbReference type="ARBA" id="ARBA00023136"/>
    </source>
</evidence>
<name>A0A1N6RVD3_9FIRM</name>
<dbReference type="GO" id="GO:0005886">
    <property type="term" value="C:plasma membrane"/>
    <property type="evidence" value="ECO:0007669"/>
    <property type="project" value="UniProtKB-SubCell"/>
</dbReference>
<dbReference type="PANTHER" id="PTHR32243">
    <property type="entry name" value="MALTOSE TRANSPORT SYSTEM PERMEASE-RELATED"/>
    <property type="match status" value="1"/>
</dbReference>
<feature type="domain" description="ABC transmembrane type-1" evidence="10">
    <location>
        <begin position="66"/>
        <end position="258"/>
    </location>
</feature>
<accession>A0A1N6RVD3</accession>
<dbReference type="STRING" id="56779.SAMN05421834_103109"/>
<keyword evidence="5" id="KW-0762">Sugar transport</keyword>
<comment type="similarity">
    <text evidence="2">Belongs to the binding-protein-dependent transport system permease family. MalFG subfamily.</text>
</comment>
<evidence type="ECO:0000256" key="7">
    <source>
        <dbReference type="ARBA" id="ARBA00022989"/>
    </source>
</evidence>
<dbReference type="InterPro" id="IPR035906">
    <property type="entry name" value="MetI-like_sf"/>
</dbReference>
<feature type="transmembrane region" description="Helical" evidence="9">
    <location>
        <begin position="182"/>
        <end position="203"/>
    </location>
</feature>
<comment type="subcellular location">
    <subcellularLocation>
        <location evidence="1 9">Cell membrane</location>
        <topology evidence="1 9">Multi-pass membrane protein</topology>
    </subcellularLocation>
</comment>
<dbReference type="SUPFAM" id="SSF161098">
    <property type="entry name" value="MetI-like"/>
    <property type="match status" value="1"/>
</dbReference>
<evidence type="ECO:0000259" key="10">
    <source>
        <dbReference type="PROSITE" id="PS50928"/>
    </source>
</evidence>
<evidence type="ECO:0000256" key="5">
    <source>
        <dbReference type="ARBA" id="ARBA00022597"/>
    </source>
</evidence>
<dbReference type="InterPro" id="IPR000515">
    <property type="entry name" value="MetI-like"/>
</dbReference>
<dbReference type="EMBL" id="FTNC01000003">
    <property type="protein sequence ID" value="SIQ32778.1"/>
    <property type="molecule type" value="Genomic_DNA"/>
</dbReference>
<evidence type="ECO:0000256" key="4">
    <source>
        <dbReference type="ARBA" id="ARBA00022475"/>
    </source>
</evidence>
<dbReference type="PROSITE" id="PS50928">
    <property type="entry name" value="ABC_TM1"/>
    <property type="match status" value="1"/>
</dbReference>
<keyword evidence="4" id="KW-1003">Cell membrane</keyword>
<evidence type="ECO:0000313" key="11">
    <source>
        <dbReference type="EMBL" id="SIQ32778.1"/>
    </source>
</evidence>
<organism evidence="11 12">
    <name type="scientific">Halanaerobium kushneri</name>
    <dbReference type="NCBI Taxonomy" id="56779"/>
    <lineage>
        <taxon>Bacteria</taxon>
        <taxon>Bacillati</taxon>
        <taxon>Bacillota</taxon>
        <taxon>Clostridia</taxon>
        <taxon>Halanaerobiales</taxon>
        <taxon>Halanaerobiaceae</taxon>
        <taxon>Halanaerobium</taxon>
    </lineage>
</organism>
<feature type="transmembrane region" description="Helical" evidence="9">
    <location>
        <begin position="134"/>
        <end position="153"/>
    </location>
</feature>
<feature type="transmembrane region" description="Helical" evidence="9">
    <location>
        <begin position="72"/>
        <end position="91"/>
    </location>
</feature>
<dbReference type="CDD" id="cd06261">
    <property type="entry name" value="TM_PBP2"/>
    <property type="match status" value="1"/>
</dbReference>
<dbReference type="PANTHER" id="PTHR32243:SF50">
    <property type="entry name" value="MALTOSE_MALTODEXTRIN TRANSPORT SYSTEM PERMEASE PROTEIN MALG"/>
    <property type="match status" value="1"/>
</dbReference>
<dbReference type="AlphaFoldDB" id="A0A1N6RVD3"/>